<dbReference type="Proteomes" id="UP000625682">
    <property type="component" value="Unassembled WGS sequence"/>
</dbReference>
<accession>A0A917KT75</accession>
<protein>
    <submittedName>
        <fullName evidence="3">DDE transposase</fullName>
    </submittedName>
</protein>
<dbReference type="AlphaFoldDB" id="A0A917KT75"/>
<feature type="domain" description="Transposase IS701-like DDE" evidence="2">
    <location>
        <begin position="20"/>
        <end position="290"/>
    </location>
</feature>
<dbReference type="Pfam" id="PF13546">
    <property type="entry name" value="DDE_5"/>
    <property type="match status" value="1"/>
</dbReference>
<name>A0A917KT75_9ACTN</name>
<dbReference type="InterPro" id="IPR038721">
    <property type="entry name" value="IS701-like_DDE_dom"/>
</dbReference>
<dbReference type="EMBL" id="BMMU01000006">
    <property type="protein sequence ID" value="GGJ28274.1"/>
    <property type="molecule type" value="Genomic_DNA"/>
</dbReference>
<keyword evidence="4" id="KW-1185">Reference proteome</keyword>
<comment type="caution">
    <text evidence="3">The sequence shown here is derived from an EMBL/GenBank/DDBJ whole genome shotgun (WGS) entry which is preliminary data.</text>
</comment>
<feature type="region of interest" description="Disordered" evidence="1">
    <location>
        <begin position="238"/>
        <end position="260"/>
    </location>
</feature>
<reference evidence="3" key="2">
    <citation type="submission" date="2020-09" db="EMBL/GenBank/DDBJ databases">
        <authorList>
            <person name="Sun Q."/>
            <person name="Zhou Y."/>
        </authorList>
    </citation>
    <scope>NUCLEOTIDE SEQUENCE</scope>
    <source>
        <strain evidence="3">CGMCC 4.7272</strain>
    </source>
</reference>
<dbReference type="InterPro" id="IPR012337">
    <property type="entry name" value="RNaseH-like_sf"/>
</dbReference>
<evidence type="ECO:0000259" key="2">
    <source>
        <dbReference type="Pfam" id="PF13546"/>
    </source>
</evidence>
<dbReference type="InterPro" id="IPR039365">
    <property type="entry name" value="IS701-like"/>
</dbReference>
<evidence type="ECO:0000256" key="1">
    <source>
        <dbReference type="SAM" id="MobiDB-lite"/>
    </source>
</evidence>
<dbReference type="NCBIfam" id="NF033540">
    <property type="entry name" value="transpos_IS701"/>
    <property type="match status" value="1"/>
</dbReference>
<dbReference type="SUPFAM" id="SSF53098">
    <property type="entry name" value="Ribonuclease H-like"/>
    <property type="match status" value="1"/>
</dbReference>
<organism evidence="3 4">
    <name type="scientific">Streptomyces lacrimifluminis</name>
    <dbReference type="NCBI Taxonomy" id="1500077"/>
    <lineage>
        <taxon>Bacteria</taxon>
        <taxon>Bacillati</taxon>
        <taxon>Actinomycetota</taxon>
        <taxon>Actinomycetes</taxon>
        <taxon>Kitasatosporales</taxon>
        <taxon>Streptomycetaceae</taxon>
        <taxon>Streptomyces</taxon>
    </lineage>
</organism>
<evidence type="ECO:0000313" key="3">
    <source>
        <dbReference type="EMBL" id="GGJ28274.1"/>
    </source>
</evidence>
<feature type="compositionally biased region" description="Low complexity" evidence="1">
    <location>
        <begin position="247"/>
        <end position="258"/>
    </location>
</feature>
<evidence type="ECO:0000313" key="4">
    <source>
        <dbReference type="Proteomes" id="UP000625682"/>
    </source>
</evidence>
<reference evidence="3" key="1">
    <citation type="journal article" date="2014" name="Int. J. Syst. Evol. Microbiol.">
        <title>Complete genome sequence of Corynebacterium casei LMG S-19264T (=DSM 44701T), isolated from a smear-ripened cheese.</title>
        <authorList>
            <consortium name="US DOE Joint Genome Institute (JGI-PGF)"/>
            <person name="Walter F."/>
            <person name="Albersmeier A."/>
            <person name="Kalinowski J."/>
            <person name="Ruckert C."/>
        </authorList>
    </citation>
    <scope>NUCLEOTIDE SEQUENCE</scope>
    <source>
        <strain evidence="3">CGMCC 4.7272</strain>
    </source>
</reference>
<dbReference type="PANTHER" id="PTHR33627">
    <property type="entry name" value="TRANSPOSASE"/>
    <property type="match status" value="1"/>
</dbReference>
<proteinExistence type="predicted"/>
<sequence length="421" mass="46867">MMGGELAAVRCDLEDFAAEVFEPFSRADQRRWGTVYLRGLLLEGRRKSVEPMAARLGEDGNRQALAHFITSSPWDAAHVRARLAWRMQQVIKPTALIIDDTGFLEDGDASACVTRQYTGTAGKVTNCQAGVSLHLASDTASAAVDWRLFLPESWDPASPKADPAKTARRTQCGVPAEVGHIEKWQLALDMIDETRSWGIEIPLAVADSGYGDTAAFRLGLETRKLDYVVGISSTTTAQPEEAQLHTPPCRGRGPRPQRVYPEPARSVKNLVIAAGRKAARPVQWREGSRPGSGRSGLKRMYSRFVALRIRPAGREIRKNTDGPELPVRWLLAEWPGHETEPVQFWLSNLPADTPLATLVRTAKLRWRIEHDYREMKQALGLAHFEGRTWRGWHHHVTLVSVAHAFCTLQRLNRSPKGMAPA</sequence>
<dbReference type="PANTHER" id="PTHR33627:SF1">
    <property type="entry name" value="TRANSPOSASE"/>
    <property type="match status" value="1"/>
</dbReference>
<gene>
    <name evidence="3" type="ORF">GCM10012282_26100</name>
</gene>